<dbReference type="InterPro" id="IPR011989">
    <property type="entry name" value="ARM-like"/>
</dbReference>
<dbReference type="GO" id="GO:0016491">
    <property type="term" value="F:oxidoreductase activity"/>
    <property type="evidence" value="ECO:0007669"/>
    <property type="project" value="TreeGrafter"/>
</dbReference>
<dbReference type="PANTHER" id="PTHR12697:SF5">
    <property type="entry name" value="DEOXYHYPUSINE HYDROXYLASE"/>
    <property type="match status" value="1"/>
</dbReference>
<dbReference type="EMBL" id="BEHY01000115">
    <property type="protein sequence ID" value="GBD10159.1"/>
    <property type="molecule type" value="Genomic_DNA"/>
</dbReference>
<organism evidence="1 2">
    <name type="scientific">Candidatus Thermoflexus japonica</name>
    <dbReference type="NCBI Taxonomy" id="2035417"/>
    <lineage>
        <taxon>Bacteria</taxon>
        <taxon>Bacillati</taxon>
        <taxon>Chloroflexota</taxon>
        <taxon>Thermoflexia</taxon>
        <taxon>Thermoflexales</taxon>
        <taxon>Thermoflexaceae</taxon>
        <taxon>Thermoflexus</taxon>
    </lineage>
</organism>
<comment type="caution">
    <text evidence="1">The sequence shown here is derived from an EMBL/GenBank/DDBJ whole genome shotgun (WGS) entry which is preliminary data.</text>
</comment>
<reference evidence="2" key="1">
    <citation type="submission" date="2017-09" db="EMBL/GenBank/DDBJ databases">
        <title>Metaegenomics of thermophilic ammonia-oxidizing enrichment culture.</title>
        <authorList>
            <person name="Kato S."/>
            <person name="Suzuki K."/>
        </authorList>
    </citation>
    <scope>NUCLEOTIDE SEQUENCE [LARGE SCALE GENOMIC DNA]</scope>
</reference>
<name>A0A2H5Y9N1_9CHLR</name>
<gene>
    <name evidence="1" type="primary">pecE</name>
    <name evidence="1" type="ORF">HRbin22_02424</name>
</gene>
<dbReference type="SMART" id="SM00567">
    <property type="entry name" value="EZ_HEAT"/>
    <property type="match status" value="3"/>
</dbReference>
<accession>A0A2H5Y9N1</accession>
<dbReference type="Pfam" id="PF13646">
    <property type="entry name" value="HEAT_2"/>
    <property type="match status" value="2"/>
</dbReference>
<dbReference type="AlphaFoldDB" id="A0A2H5Y9N1"/>
<evidence type="ECO:0000313" key="1">
    <source>
        <dbReference type="EMBL" id="GBD10159.1"/>
    </source>
</evidence>
<sequence length="161" mass="17682">MERLTRFCPECWAEVPAGEQAVCPACGASLAEERDFFEKLLRALWHPERTRAATAATILGQLGDPRAVPSLIEAALHARDFGVQEAAVRSLKQIGDPRAIPALVVLLRWESPLPVRLAVVEALGSFNDPRAREALRSALNDPSEAVRRAAREAWEAPVRPM</sequence>
<dbReference type="InterPro" id="IPR004155">
    <property type="entry name" value="PBS_lyase_HEAT"/>
</dbReference>
<protein>
    <submittedName>
        <fullName evidence="1">Bilin biosynthesis protein PecE</fullName>
    </submittedName>
</protein>
<evidence type="ECO:0000313" key="2">
    <source>
        <dbReference type="Proteomes" id="UP000236642"/>
    </source>
</evidence>
<dbReference type="InterPro" id="IPR016024">
    <property type="entry name" value="ARM-type_fold"/>
</dbReference>
<proteinExistence type="predicted"/>
<dbReference type="Proteomes" id="UP000236642">
    <property type="component" value="Unassembled WGS sequence"/>
</dbReference>
<dbReference type="SUPFAM" id="SSF48371">
    <property type="entry name" value="ARM repeat"/>
    <property type="match status" value="1"/>
</dbReference>
<dbReference type="PANTHER" id="PTHR12697">
    <property type="entry name" value="PBS LYASE HEAT-LIKE PROTEIN"/>
    <property type="match status" value="1"/>
</dbReference>
<dbReference type="Gene3D" id="1.25.10.10">
    <property type="entry name" value="Leucine-rich Repeat Variant"/>
    <property type="match status" value="1"/>
</dbReference>